<sequence>MLRAASLRPALTVALVAACTHARPGPLQQGPADTDAAAVTDEAPLSAPTVDPPAIVDHEQPQPGPPRWRPLETDPRLVLRDGSDELGFLEQPCAVDEPCGCLVAAEHRYHRRGDGWTIVVVLPEVEIRRVVKRGTCLEGCGQPHPPEPTPIRSLGAVDPAKVEIVVKRPRKVITKTTCTDPHLAP</sequence>
<organism evidence="3 4">
    <name type="scientific">Nannocystis bainbridge</name>
    <dbReference type="NCBI Taxonomy" id="2995303"/>
    <lineage>
        <taxon>Bacteria</taxon>
        <taxon>Pseudomonadati</taxon>
        <taxon>Myxococcota</taxon>
        <taxon>Polyangia</taxon>
        <taxon>Nannocystales</taxon>
        <taxon>Nannocystaceae</taxon>
        <taxon>Nannocystis</taxon>
    </lineage>
</organism>
<keyword evidence="2" id="KW-0732">Signal</keyword>
<evidence type="ECO:0000256" key="2">
    <source>
        <dbReference type="SAM" id="SignalP"/>
    </source>
</evidence>
<dbReference type="RefSeq" id="WP_272085203.1">
    <property type="nucleotide sequence ID" value="NZ_JAQNDL010000001.1"/>
</dbReference>
<name>A0ABT5DSU4_9BACT</name>
<gene>
    <name evidence="3" type="ORF">POL25_07405</name>
</gene>
<feature type="chain" id="PRO_5047176741" description="Secreted protein" evidence="2">
    <location>
        <begin position="23"/>
        <end position="185"/>
    </location>
</feature>
<protein>
    <recommendedName>
        <fullName evidence="5">Secreted protein</fullName>
    </recommendedName>
</protein>
<evidence type="ECO:0000256" key="1">
    <source>
        <dbReference type="SAM" id="MobiDB-lite"/>
    </source>
</evidence>
<reference evidence="3 4" key="1">
    <citation type="submission" date="2022-11" db="EMBL/GenBank/DDBJ databases">
        <title>Minimal conservation of predation-associated metabolite biosynthetic gene clusters underscores biosynthetic potential of Myxococcota including descriptions for ten novel species: Archangium lansinium sp. nov., Myxococcus landrumus sp. nov., Nannocystis bai.</title>
        <authorList>
            <person name="Ahearne A."/>
            <person name="Stevens C."/>
            <person name="Dowd S."/>
        </authorList>
    </citation>
    <scope>NUCLEOTIDE SEQUENCE [LARGE SCALE GENOMIC DNA]</scope>
    <source>
        <strain evidence="3 4">BB15-2</strain>
    </source>
</reference>
<evidence type="ECO:0000313" key="4">
    <source>
        <dbReference type="Proteomes" id="UP001221686"/>
    </source>
</evidence>
<evidence type="ECO:0000313" key="3">
    <source>
        <dbReference type="EMBL" id="MDC0716712.1"/>
    </source>
</evidence>
<feature type="signal peptide" evidence="2">
    <location>
        <begin position="1"/>
        <end position="22"/>
    </location>
</feature>
<dbReference type="EMBL" id="JAQNDL010000001">
    <property type="protein sequence ID" value="MDC0716712.1"/>
    <property type="molecule type" value="Genomic_DNA"/>
</dbReference>
<feature type="region of interest" description="Disordered" evidence="1">
    <location>
        <begin position="44"/>
        <end position="72"/>
    </location>
</feature>
<evidence type="ECO:0008006" key="5">
    <source>
        <dbReference type="Google" id="ProtNLM"/>
    </source>
</evidence>
<comment type="caution">
    <text evidence="3">The sequence shown here is derived from an EMBL/GenBank/DDBJ whole genome shotgun (WGS) entry which is preliminary data.</text>
</comment>
<proteinExistence type="predicted"/>
<keyword evidence="4" id="KW-1185">Reference proteome</keyword>
<dbReference type="PROSITE" id="PS51257">
    <property type="entry name" value="PROKAR_LIPOPROTEIN"/>
    <property type="match status" value="1"/>
</dbReference>
<accession>A0ABT5DSU4</accession>
<dbReference type="Proteomes" id="UP001221686">
    <property type="component" value="Unassembled WGS sequence"/>
</dbReference>